<dbReference type="Pfam" id="PF12697">
    <property type="entry name" value="Abhydrolase_6"/>
    <property type="match status" value="1"/>
</dbReference>
<reference evidence="3" key="1">
    <citation type="journal article" date="2017" name="Int. J. Syst. Evol. Microbiol.">
        <title>Notoacmeibacter marinus gen. nov., sp. nov., isolated from the gut of a limpet and proposal of Notoacmeibacteraceae fam. nov. in the order Rhizobiales of the class Alphaproteobacteria.</title>
        <authorList>
            <person name="Huang Z."/>
            <person name="Guo F."/>
            <person name="Lai Q."/>
        </authorList>
    </citation>
    <scope>NUCLEOTIDE SEQUENCE [LARGE SCALE GENOMIC DNA]</scope>
    <source>
        <strain evidence="3">XMTR2A4</strain>
    </source>
</reference>
<gene>
    <name evidence="2" type="ORF">B7H23_09280</name>
</gene>
<dbReference type="Gene3D" id="3.40.50.1820">
    <property type="entry name" value="alpha/beta hydrolase"/>
    <property type="match status" value="1"/>
</dbReference>
<dbReference type="RefSeq" id="WP_094077157.1">
    <property type="nucleotide sequence ID" value="NZ_NBYO01000002.1"/>
</dbReference>
<organism evidence="2 3">
    <name type="scientific">Notoacmeibacter marinus</name>
    <dbReference type="NCBI Taxonomy" id="1876515"/>
    <lineage>
        <taxon>Bacteria</taxon>
        <taxon>Pseudomonadati</taxon>
        <taxon>Pseudomonadota</taxon>
        <taxon>Alphaproteobacteria</taxon>
        <taxon>Hyphomicrobiales</taxon>
        <taxon>Notoacmeibacteraceae</taxon>
        <taxon>Notoacmeibacter</taxon>
    </lineage>
</organism>
<dbReference type="PRINTS" id="PR00111">
    <property type="entry name" value="ABHYDROLASE"/>
</dbReference>
<dbReference type="GO" id="GO:0042952">
    <property type="term" value="P:beta-ketoadipate pathway"/>
    <property type="evidence" value="ECO:0007669"/>
    <property type="project" value="InterPro"/>
</dbReference>
<evidence type="ECO:0000313" key="2">
    <source>
        <dbReference type="EMBL" id="OXT00328.1"/>
    </source>
</evidence>
<dbReference type="InterPro" id="IPR029058">
    <property type="entry name" value="AB_hydrolase_fold"/>
</dbReference>
<evidence type="ECO:0000259" key="1">
    <source>
        <dbReference type="Pfam" id="PF12697"/>
    </source>
</evidence>
<comment type="caution">
    <text evidence="2">The sequence shown here is derived from an EMBL/GenBank/DDBJ whole genome shotgun (WGS) entry which is preliminary data.</text>
</comment>
<dbReference type="InterPro" id="IPR050266">
    <property type="entry name" value="AB_hydrolase_sf"/>
</dbReference>
<proteinExistence type="predicted"/>
<sequence length="265" mass="28884">MQSAAINGMTLHYDVEGSASNPTIVFSNSLGTDFRIWNAVIDLLSDRYRLVLYDKRGHGLSSLPDSSLTMDDHIDDLIGLIEHLDCGQAVLCGLSVGGQIAQGVYGKRPDLVDGLILMDTAHKIGSTDMWNDRIAGVRGDGIASISNSILERWFTDDFRANDPNFPLYRAMLERTPVAGYAGTCEALRDSDFTATARSIKVPTLLLVGERDGSTPPDLVRSTADLIEGSRFEIIANAGHLPNIEQPDAVVRHIRSFLKTVENEAP</sequence>
<dbReference type="EMBL" id="NBYO01000002">
    <property type="protein sequence ID" value="OXT00328.1"/>
    <property type="molecule type" value="Genomic_DNA"/>
</dbReference>
<accession>A0A231UWK6</accession>
<dbReference type="InterPro" id="IPR000073">
    <property type="entry name" value="AB_hydrolase_1"/>
</dbReference>
<dbReference type="InterPro" id="IPR026968">
    <property type="entry name" value="PcaD/CatD"/>
</dbReference>
<keyword evidence="3" id="KW-1185">Reference proteome</keyword>
<protein>
    <submittedName>
        <fullName evidence="2">3-oxoadipate enol-lactonase</fullName>
    </submittedName>
</protein>
<name>A0A231UWK6_9HYPH</name>
<feature type="domain" description="AB hydrolase-1" evidence="1">
    <location>
        <begin position="35"/>
        <end position="251"/>
    </location>
</feature>
<dbReference type="Proteomes" id="UP000215405">
    <property type="component" value="Unassembled WGS sequence"/>
</dbReference>
<dbReference type="SUPFAM" id="SSF53474">
    <property type="entry name" value="alpha/beta-Hydrolases"/>
    <property type="match status" value="1"/>
</dbReference>
<evidence type="ECO:0000313" key="3">
    <source>
        <dbReference type="Proteomes" id="UP000215405"/>
    </source>
</evidence>
<dbReference type="PANTHER" id="PTHR43798">
    <property type="entry name" value="MONOACYLGLYCEROL LIPASE"/>
    <property type="match status" value="1"/>
</dbReference>
<dbReference type="NCBIfam" id="TIGR02427">
    <property type="entry name" value="protocat_pcaD"/>
    <property type="match status" value="1"/>
</dbReference>
<dbReference type="GO" id="GO:0047570">
    <property type="term" value="F:3-oxoadipate enol-lactonase activity"/>
    <property type="evidence" value="ECO:0007669"/>
    <property type="project" value="InterPro"/>
</dbReference>
<dbReference type="AlphaFoldDB" id="A0A231UWK6"/>